<name>G0EDP0_PYRF1</name>
<dbReference type="InterPro" id="IPR017900">
    <property type="entry name" value="4Fe4S_Fe_S_CS"/>
</dbReference>
<organism evidence="3 4">
    <name type="scientific">Pyrolobus fumarii (strain DSM 11204 / 1A)</name>
    <dbReference type="NCBI Taxonomy" id="694429"/>
    <lineage>
        <taxon>Archaea</taxon>
        <taxon>Thermoproteota</taxon>
        <taxon>Thermoprotei</taxon>
        <taxon>Desulfurococcales</taxon>
        <taxon>Pyrodictiaceae</taxon>
        <taxon>Pyrolobus</taxon>
    </lineage>
</organism>
<reference evidence="3 4" key="1">
    <citation type="journal article" date="2011" name="Stand. Genomic Sci.">
        <title>Complete genome sequence of the hyperthermophilic chemolithoautotroph Pyrolobus fumarii type strain (1A).</title>
        <authorList>
            <person name="Anderson I."/>
            <person name="Goker M."/>
            <person name="Nolan M."/>
            <person name="Lucas S."/>
            <person name="Hammon N."/>
            <person name="Deshpande S."/>
            <person name="Cheng J.F."/>
            <person name="Tapia R."/>
            <person name="Han C."/>
            <person name="Goodwin L."/>
            <person name="Pitluck S."/>
            <person name="Huntemann M."/>
            <person name="Liolios K."/>
            <person name="Ivanova N."/>
            <person name="Pagani I."/>
            <person name="Mavromatis K."/>
            <person name="Ovchinikova G."/>
            <person name="Pati A."/>
            <person name="Chen A."/>
            <person name="Palaniappan K."/>
            <person name="Land M."/>
            <person name="Hauser L."/>
            <person name="Brambilla E.M."/>
            <person name="Huber H."/>
            <person name="Yasawong M."/>
            <person name="Rohde M."/>
            <person name="Spring S."/>
            <person name="Abt B."/>
            <person name="Sikorski J."/>
            <person name="Wirth R."/>
            <person name="Detter J.C."/>
            <person name="Woyke T."/>
            <person name="Bristow J."/>
            <person name="Eisen J.A."/>
            <person name="Markowitz V."/>
            <person name="Hugenholtz P."/>
            <person name="Kyrpides N.C."/>
            <person name="Klenk H.P."/>
            <person name="Lapidus A."/>
        </authorList>
    </citation>
    <scope>NUCLEOTIDE SEQUENCE [LARGE SCALE GENOMIC DNA]</scope>
    <source>
        <strain evidence="4">DSM 11204 / 1A</strain>
    </source>
</reference>
<accession>G0EDP0</accession>
<dbReference type="Gene3D" id="3.30.70.20">
    <property type="match status" value="1"/>
</dbReference>
<keyword evidence="4" id="KW-1185">Reference proteome</keyword>
<dbReference type="RefSeq" id="WP_014025554.1">
    <property type="nucleotide sequence ID" value="NC_015931.1"/>
</dbReference>
<dbReference type="Gene3D" id="3.40.50.620">
    <property type="entry name" value="HUPs"/>
    <property type="match status" value="1"/>
</dbReference>
<dbReference type="KEGG" id="pfm:Pyrfu_0005"/>
<dbReference type="SUPFAM" id="SSF54862">
    <property type="entry name" value="4Fe-4S ferredoxins"/>
    <property type="match status" value="1"/>
</dbReference>
<dbReference type="SUPFAM" id="SSF52402">
    <property type="entry name" value="Adenine nucleotide alpha hydrolases-like"/>
    <property type="match status" value="1"/>
</dbReference>
<evidence type="ECO:0000313" key="3">
    <source>
        <dbReference type="EMBL" id="AEM37877.1"/>
    </source>
</evidence>
<dbReference type="AlphaFoldDB" id="G0EDP0"/>
<dbReference type="OrthoDB" id="14887at2157"/>
<evidence type="ECO:0000313" key="4">
    <source>
        <dbReference type="Proteomes" id="UP000001037"/>
    </source>
</evidence>
<dbReference type="GeneID" id="11139630"/>
<gene>
    <name evidence="3" type="ordered locus">Pyrfu_0005</name>
</gene>
<protein>
    <submittedName>
        <fullName evidence="3">Phosphoadenosine phosphosulfate reductase</fullName>
    </submittedName>
</protein>
<evidence type="ECO:0000259" key="2">
    <source>
        <dbReference type="PROSITE" id="PS51379"/>
    </source>
</evidence>
<dbReference type="GO" id="GO:0016491">
    <property type="term" value="F:oxidoreductase activity"/>
    <property type="evidence" value="ECO:0007669"/>
    <property type="project" value="UniProtKB-ARBA"/>
</dbReference>
<dbReference type="EMBL" id="CP002838">
    <property type="protein sequence ID" value="AEM37877.1"/>
    <property type="molecule type" value="Genomic_DNA"/>
</dbReference>
<dbReference type="HOGENOM" id="CLU_026622_0_0_2"/>
<dbReference type="Pfam" id="PF01507">
    <property type="entry name" value="PAPS_reduct"/>
    <property type="match status" value="1"/>
</dbReference>
<dbReference type="InterPro" id="IPR014729">
    <property type="entry name" value="Rossmann-like_a/b/a_fold"/>
</dbReference>
<proteinExistence type="predicted"/>
<dbReference type="Proteomes" id="UP000001037">
    <property type="component" value="Chromosome"/>
</dbReference>
<dbReference type="PROSITE" id="PS51379">
    <property type="entry name" value="4FE4S_FER_2"/>
    <property type="match status" value="1"/>
</dbReference>
<dbReference type="STRING" id="694429.Pyrfu_0005"/>
<feature type="region of interest" description="Disordered" evidence="1">
    <location>
        <begin position="646"/>
        <end position="669"/>
    </location>
</feature>
<dbReference type="eggNOG" id="arCOG00073">
    <property type="taxonomic scope" value="Archaea"/>
</dbReference>
<dbReference type="PANTHER" id="PTHR43196">
    <property type="entry name" value="SULFATE ADENYLYLTRANSFERASE SUBUNIT 2"/>
    <property type="match status" value="1"/>
</dbReference>
<dbReference type="InterPro" id="IPR017896">
    <property type="entry name" value="4Fe4S_Fe-S-bd"/>
</dbReference>
<dbReference type="PANTHER" id="PTHR43196:SF2">
    <property type="entry name" value="PHOSPHOADENOSINE PHOSPHOSULFATE REDUCTASE"/>
    <property type="match status" value="1"/>
</dbReference>
<dbReference type="InterPro" id="IPR002500">
    <property type="entry name" value="PAPS_reduct_dom"/>
</dbReference>
<dbReference type="InterPro" id="IPR050128">
    <property type="entry name" value="Sulfate_adenylyltrnsfr_sub2"/>
</dbReference>
<feature type="domain" description="4Fe-4S ferredoxin-type" evidence="2">
    <location>
        <begin position="555"/>
        <end position="584"/>
    </location>
</feature>
<sequence length="669" mass="75923">MRSFDWIVAERLARLRSESSGLHVYYDLEGNVPYFKYSYAARNASKLVDLCSQSRLWCDPRPAVEQDYKILEDALKYTFGDEVFAKRVADIARRGLSLINTDSDGVLDQMWEWFVNGVRLAIVYYDYFRGSFIAIPGPGLALLMEREGLGGRAIRESPVHAKPRGIDESGVYLVEDNGRVVGVAVGVAGSSVARIVETWDVVPDERLVLRGGSILDAYKANLGHIEMLIEKVRRVVEWLEGRLGKRGVLGLSGGKDSLLALHLLVEAGSNAQAFYSHIEHGDPPHIPSLVERTASRLGVKVVIHENEWEYVKRMTDAFGMPVRGYRWCTQVFKIAPLMSYLRRLGRDSIVSYTGSRSYETLRRGLKPATYVDVEHGVLVHAVPYKWPRFLEMLALRYYFRAEVPPDYDQGFERISCVMCPNKSVYELRLAERLYPDDFVAWRPYIEDASRRISPFGWRRVAELHAWRLALQPRDLRDIARLAGVEIIPRLPGPRRPPRRADRNDIERAARVASKILGAKRVEERVFTLGGCKAIIEDEHGVWLEKGHFGSCALLLKTLYAATYCVECKVCVNKCPVDAIRLPLDVDEKCKAPECKICVETCPLAWGAVDLGIANLVLGYRRALARLRAERERKGEEYVSKAKRAEEEVYRTKEMRDATERGNRGGEEAR</sequence>
<evidence type="ECO:0000256" key="1">
    <source>
        <dbReference type="SAM" id="MobiDB-lite"/>
    </source>
</evidence>
<dbReference type="eggNOG" id="arCOG02181">
    <property type="taxonomic scope" value="Archaea"/>
</dbReference>
<dbReference type="InParanoid" id="G0EDP0"/>
<dbReference type="PROSITE" id="PS00198">
    <property type="entry name" value="4FE4S_FER_1"/>
    <property type="match status" value="1"/>
</dbReference>